<dbReference type="Proteomes" id="UP001472677">
    <property type="component" value="Unassembled WGS sequence"/>
</dbReference>
<dbReference type="EMBL" id="JBBPBM010000013">
    <property type="protein sequence ID" value="KAK8562039.1"/>
    <property type="molecule type" value="Genomic_DNA"/>
</dbReference>
<sequence length="72" mass="8034">MAHFVNRGTRALNLPEHNLSLFETTALDETGWTIGDQEGPNVRRSAGMPTKRNDSRQPHPPLILSLQSKAKK</sequence>
<organism evidence="2 3">
    <name type="scientific">Hibiscus sabdariffa</name>
    <name type="common">roselle</name>
    <dbReference type="NCBI Taxonomy" id="183260"/>
    <lineage>
        <taxon>Eukaryota</taxon>
        <taxon>Viridiplantae</taxon>
        <taxon>Streptophyta</taxon>
        <taxon>Embryophyta</taxon>
        <taxon>Tracheophyta</taxon>
        <taxon>Spermatophyta</taxon>
        <taxon>Magnoliopsida</taxon>
        <taxon>eudicotyledons</taxon>
        <taxon>Gunneridae</taxon>
        <taxon>Pentapetalae</taxon>
        <taxon>rosids</taxon>
        <taxon>malvids</taxon>
        <taxon>Malvales</taxon>
        <taxon>Malvaceae</taxon>
        <taxon>Malvoideae</taxon>
        <taxon>Hibiscus</taxon>
    </lineage>
</organism>
<name>A0ABR2EKW8_9ROSI</name>
<evidence type="ECO:0000256" key="1">
    <source>
        <dbReference type="SAM" id="MobiDB-lite"/>
    </source>
</evidence>
<feature type="region of interest" description="Disordered" evidence="1">
    <location>
        <begin position="29"/>
        <end position="72"/>
    </location>
</feature>
<proteinExistence type="predicted"/>
<gene>
    <name evidence="2" type="ORF">V6N12_049092</name>
</gene>
<accession>A0ABR2EKW8</accession>
<comment type="caution">
    <text evidence="2">The sequence shown here is derived from an EMBL/GenBank/DDBJ whole genome shotgun (WGS) entry which is preliminary data.</text>
</comment>
<evidence type="ECO:0000313" key="2">
    <source>
        <dbReference type="EMBL" id="KAK8562039.1"/>
    </source>
</evidence>
<reference evidence="2 3" key="1">
    <citation type="journal article" date="2024" name="G3 (Bethesda)">
        <title>Genome assembly of Hibiscus sabdariffa L. provides insights into metabolisms of medicinal natural products.</title>
        <authorList>
            <person name="Kim T."/>
        </authorList>
    </citation>
    <scope>NUCLEOTIDE SEQUENCE [LARGE SCALE GENOMIC DNA]</scope>
    <source>
        <strain evidence="2">TK-2024</strain>
        <tissue evidence="2">Old leaves</tissue>
    </source>
</reference>
<protein>
    <submittedName>
        <fullName evidence="2">Uncharacterized protein</fullName>
    </submittedName>
</protein>
<keyword evidence="3" id="KW-1185">Reference proteome</keyword>
<evidence type="ECO:0000313" key="3">
    <source>
        <dbReference type="Proteomes" id="UP001472677"/>
    </source>
</evidence>